<keyword evidence="2 6" id="KW-0560">Oxidoreductase</keyword>
<dbReference type="PROSITE" id="PS00070">
    <property type="entry name" value="ALDEHYDE_DEHYDR_CYS"/>
    <property type="match status" value="1"/>
</dbReference>
<dbReference type="Gene3D" id="3.40.309.10">
    <property type="entry name" value="Aldehyde Dehydrogenase, Chain A, domain 2"/>
    <property type="match status" value="1"/>
</dbReference>
<evidence type="ECO:0000313" key="9">
    <source>
        <dbReference type="Proteomes" id="UP000614410"/>
    </source>
</evidence>
<reference evidence="8 9" key="1">
    <citation type="submission" date="2020-10" db="EMBL/GenBank/DDBJ databases">
        <title>Ca. Dormibacterota MAGs.</title>
        <authorList>
            <person name="Montgomery K."/>
        </authorList>
    </citation>
    <scope>NUCLEOTIDE SEQUENCE [LARGE SCALE GENOMIC DNA]</scope>
    <source>
        <strain evidence="8">Mitchell_Peninsula_5</strain>
    </source>
</reference>
<evidence type="ECO:0000256" key="5">
    <source>
        <dbReference type="PROSITE-ProRule" id="PRU10007"/>
    </source>
</evidence>
<dbReference type="FunFam" id="3.40.605.10:FF:000026">
    <property type="entry name" value="Aldehyde dehydrogenase, putative"/>
    <property type="match status" value="1"/>
</dbReference>
<dbReference type="EC" id="1.2.1.3" evidence="3"/>
<name>A0A934KG90_9BACT</name>
<comment type="similarity">
    <text evidence="1 6">Belongs to the aldehyde dehydrogenase family.</text>
</comment>
<evidence type="ECO:0000256" key="2">
    <source>
        <dbReference type="ARBA" id="ARBA00023002"/>
    </source>
</evidence>
<dbReference type="Pfam" id="PF00171">
    <property type="entry name" value="Aldedh"/>
    <property type="match status" value="1"/>
</dbReference>
<proteinExistence type="inferred from homology"/>
<evidence type="ECO:0000256" key="3">
    <source>
        <dbReference type="ARBA" id="ARBA00024226"/>
    </source>
</evidence>
<dbReference type="CDD" id="cd07138">
    <property type="entry name" value="ALDH_CddD_SSP0762"/>
    <property type="match status" value="1"/>
</dbReference>
<dbReference type="PROSITE" id="PS00687">
    <property type="entry name" value="ALDEHYDE_DEHYDR_GLU"/>
    <property type="match status" value="1"/>
</dbReference>
<dbReference type="Proteomes" id="UP000614410">
    <property type="component" value="Unassembled WGS sequence"/>
</dbReference>
<evidence type="ECO:0000259" key="7">
    <source>
        <dbReference type="Pfam" id="PF00171"/>
    </source>
</evidence>
<dbReference type="SUPFAM" id="SSF53720">
    <property type="entry name" value="ALDH-like"/>
    <property type="match status" value="1"/>
</dbReference>
<gene>
    <name evidence="8" type="ORF">JF887_05835</name>
</gene>
<dbReference type="InterPro" id="IPR016163">
    <property type="entry name" value="Ald_DH_C"/>
</dbReference>
<dbReference type="InterPro" id="IPR016162">
    <property type="entry name" value="Ald_DH_N"/>
</dbReference>
<evidence type="ECO:0000256" key="4">
    <source>
        <dbReference type="ARBA" id="ARBA00049194"/>
    </source>
</evidence>
<dbReference type="PANTHER" id="PTHR42804:SF1">
    <property type="entry name" value="ALDEHYDE DEHYDROGENASE-RELATED"/>
    <property type="match status" value="1"/>
</dbReference>
<dbReference type="InterPro" id="IPR015590">
    <property type="entry name" value="Aldehyde_DH_dom"/>
</dbReference>
<evidence type="ECO:0000256" key="6">
    <source>
        <dbReference type="RuleBase" id="RU003345"/>
    </source>
</evidence>
<organism evidence="8 9">
    <name type="scientific">Candidatus Amunia macphersoniae</name>
    <dbReference type="NCBI Taxonomy" id="3127014"/>
    <lineage>
        <taxon>Bacteria</taxon>
        <taxon>Bacillati</taxon>
        <taxon>Candidatus Dormiibacterota</taxon>
        <taxon>Candidatus Dormibacteria</taxon>
        <taxon>Candidatus Aeolococcales</taxon>
        <taxon>Candidatus Aeolococcaceae</taxon>
        <taxon>Candidatus Amunia</taxon>
    </lineage>
</organism>
<feature type="domain" description="Aldehyde dehydrogenase" evidence="7">
    <location>
        <begin position="39"/>
        <end position="495"/>
    </location>
</feature>
<dbReference type="GO" id="GO:0004029">
    <property type="term" value="F:aldehyde dehydrogenase (NAD+) activity"/>
    <property type="evidence" value="ECO:0007669"/>
    <property type="project" value="UniProtKB-EC"/>
</dbReference>
<dbReference type="EMBL" id="JAEKNN010000026">
    <property type="protein sequence ID" value="MBJ7608936.1"/>
    <property type="molecule type" value="Genomic_DNA"/>
</dbReference>
<comment type="catalytic activity">
    <reaction evidence="4">
        <text>an aldehyde + NAD(+) + H2O = a carboxylate + NADH + 2 H(+)</text>
        <dbReference type="Rhea" id="RHEA:16185"/>
        <dbReference type="ChEBI" id="CHEBI:15377"/>
        <dbReference type="ChEBI" id="CHEBI:15378"/>
        <dbReference type="ChEBI" id="CHEBI:17478"/>
        <dbReference type="ChEBI" id="CHEBI:29067"/>
        <dbReference type="ChEBI" id="CHEBI:57540"/>
        <dbReference type="ChEBI" id="CHEBI:57945"/>
        <dbReference type="EC" id="1.2.1.3"/>
    </reaction>
</comment>
<sequence>MAIGCGDPRSSGSVRYCPSATTWRISVPRSDRLFVDGRWLTSADDRFIPVENPATEEVIARVPHGSADDVDRAVDAARRAFPGWAATPVAERARFVAALRHGLASRQEEVARTITAEMGAPTKLAMTVQSGLPLQVLSSFVDLAGSIDQTESVGNSLVLHEPVGVVAAITPWNYPLHQSIAKIAPALLAGCTVVHKPSEIAPLSACILAEVIEGIGLPAGVYNLVSGSGEVVGEALAVHPDVDMVSFTGSTRAGRRVSTLASDTVKRVALELGGKSANVILDDADLDGAVKVGLANCFMNSGQTCTAWTRMLVPASRHDEIVDTVTATAAGYTVGDPSDPRTRLGPLASRAQRERVETYLGRGVDEGARIVSGGPHADGLPDRGYYVAPTVFVDVDPDATIAQEEIFGPVLSIIRYQDEDEAVRIANNSRYGLAGAVWSADRERAIGVARRLRTGQVDINGARFNPSAPFGGYKQSGNGRELGRHGLEEFLLVKSLQLP</sequence>
<dbReference type="Gene3D" id="3.40.605.10">
    <property type="entry name" value="Aldehyde Dehydrogenase, Chain A, domain 1"/>
    <property type="match status" value="1"/>
</dbReference>
<protein>
    <recommendedName>
        <fullName evidence="3">aldehyde dehydrogenase (NAD(+))</fullName>
        <ecNumber evidence="3">1.2.1.3</ecNumber>
    </recommendedName>
</protein>
<feature type="active site" evidence="5">
    <location>
        <position position="271"/>
    </location>
</feature>
<evidence type="ECO:0000256" key="1">
    <source>
        <dbReference type="ARBA" id="ARBA00009986"/>
    </source>
</evidence>
<dbReference type="FunFam" id="3.40.605.10:FF:000007">
    <property type="entry name" value="NAD/NADP-dependent betaine aldehyde dehydrogenase"/>
    <property type="match status" value="1"/>
</dbReference>
<accession>A0A934KG90</accession>
<evidence type="ECO:0000313" key="8">
    <source>
        <dbReference type="EMBL" id="MBJ7608936.1"/>
    </source>
</evidence>
<dbReference type="InterPro" id="IPR029510">
    <property type="entry name" value="Ald_DH_CS_GLU"/>
</dbReference>
<dbReference type="PANTHER" id="PTHR42804">
    <property type="entry name" value="ALDEHYDE DEHYDROGENASE"/>
    <property type="match status" value="1"/>
</dbReference>
<dbReference type="AlphaFoldDB" id="A0A934KG90"/>
<dbReference type="InterPro" id="IPR016160">
    <property type="entry name" value="Ald_DH_CS_CYS"/>
</dbReference>
<dbReference type="FunFam" id="3.40.309.10:FF:000012">
    <property type="entry name" value="Betaine aldehyde dehydrogenase"/>
    <property type="match status" value="1"/>
</dbReference>
<comment type="caution">
    <text evidence="8">The sequence shown here is derived from an EMBL/GenBank/DDBJ whole genome shotgun (WGS) entry which is preliminary data.</text>
</comment>
<dbReference type="InterPro" id="IPR016161">
    <property type="entry name" value="Ald_DH/histidinol_DH"/>
</dbReference>